<comment type="caution">
    <text evidence="1">The sequence shown here is derived from an EMBL/GenBank/DDBJ whole genome shotgun (WGS) entry which is preliminary data.</text>
</comment>
<evidence type="ECO:0000313" key="2">
    <source>
        <dbReference type="Proteomes" id="UP000309997"/>
    </source>
</evidence>
<dbReference type="Proteomes" id="UP000309997">
    <property type="component" value="Unassembled WGS sequence"/>
</dbReference>
<name>A0ACC4BX05_POPAL</name>
<organism evidence="1 2">
    <name type="scientific">Populus alba</name>
    <name type="common">White poplar</name>
    <dbReference type="NCBI Taxonomy" id="43335"/>
    <lineage>
        <taxon>Eukaryota</taxon>
        <taxon>Viridiplantae</taxon>
        <taxon>Streptophyta</taxon>
        <taxon>Embryophyta</taxon>
        <taxon>Tracheophyta</taxon>
        <taxon>Spermatophyta</taxon>
        <taxon>Magnoliopsida</taxon>
        <taxon>eudicotyledons</taxon>
        <taxon>Gunneridae</taxon>
        <taxon>Pentapetalae</taxon>
        <taxon>rosids</taxon>
        <taxon>fabids</taxon>
        <taxon>Malpighiales</taxon>
        <taxon>Salicaceae</taxon>
        <taxon>Saliceae</taxon>
        <taxon>Populus</taxon>
    </lineage>
</organism>
<reference evidence="1 2" key="1">
    <citation type="journal article" date="2024" name="Plant Biotechnol. J.">
        <title>Genome and CRISPR/Cas9 system of a widespread forest tree (Populus alba) in the world.</title>
        <authorList>
            <person name="Liu Y.J."/>
            <person name="Jiang P.F."/>
            <person name="Han X.M."/>
            <person name="Li X.Y."/>
            <person name="Wang H.M."/>
            <person name="Wang Y.J."/>
            <person name="Wang X.X."/>
            <person name="Zeng Q.Y."/>
        </authorList>
    </citation>
    <scope>NUCLEOTIDE SEQUENCE [LARGE SCALE GENOMIC DNA]</scope>
    <source>
        <strain evidence="2">cv. PAL-ZL1</strain>
    </source>
</reference>
<protein>
    <submittedName>
        <fullName evidence="1">Uncharacterized protein</fullName>
    </submittedName>
</protein>
<proteinExistence type="predicted"/>
<sequence>MAGTGNKNVLNCSLSKLKEYKGPSTSSSLRSANLYFLDHSEGGSSDSYDKSLAAAFEWSSELSQDFSVENSSQGLLCVRSKVRGSAKVYNDVLMLNPLTGEYIIPPFHLNTKYFYRCGIGSCPNANQYKIISIFYNGDTTIGAEVNTVGSA</sequence>
<dbReference type="EMBL" id="RCHU02000007">
    <property type="protein sequence ID" value="KAL3583199.1"/>
    <property type="molecule type" value="Genomic_DNA"/>
</dbReference>
<evidence type="ECO:0000313" key="1">
    <source>
        <dbReference type="EMBL" id="KAL3583199.1"/>
    </source>
</evidence>
<keyword evidence="2" id="KW-1185">Reference proteome</keyword>
<accession>A0ACC4BX05</accession>
<gene>
    <name evidence="1" type="ORF">D5086_014260</name>
</gene>